<dbReference type="Gene3D" id="3.40.50.1820">
    <property type="entry name" value="alpha/beta hydrolase"/>
    <property type="match status" value="1"/>
</dbReference>
<evidence type="ECO:0000256" key="2">
    <source>
        <dbReference type="ARBA" id="ARBA00023098"/>
    </source>
</evidence>
<protein>
    <submittedName>
        <fullName evidence="6">Cholesterol esterase</fullName>
    </submittedName>
</protein>
<evidence type="ECO:0000256" key="4">
    <source>
        <dbReference type="SAM" id="Phobius"/>
    </source>
</evidence>
<keyword evidence="4" id="KW-0812">Transmembrane</keyword>
<organism evidence="6 7">
    <name type="scientific">Nothophoma quercina</name>
    <dbReference type="NCBI Taxonomy" id="749835"/>
    <lineage>
        <taxon>Eukaryota</taxon>
        <taxon>Fungi</taxon>
        <taxon>Dikarya</taxon>
        <taxon>Ascomycota</taxon>
        <taxon>Pezizomycotina</taxon>
        <taxon>Dothideomycetes</taxon>
        <taxon>Pleosporomycetidae</taxon>
        <taxon>Pleosporales</taxon>
        <taxon>Pleosporineae</taxon>
        <taxon>Didymellaceae</taxon>
        <taxon>Nothophoma</taxon>
    </lineage>
</organism>
<feature type="region of interest" description="Disordered" evidence="3">
    <location>
        <begin position="475"/>
        <end position="748"/>
    </location>
</feature>
<dbReference type="InterPro" id="IPR029058">
    <property type="entry name" value="AB_hydrolase_fold"/>
</dbReference>
<dbReference type="Pfam" id="PF00561">
    <property type="entry name" value="Abhydrolase_1"/>
    <property type="match status" value="1"/>
</dbReference>
<dbReference type="SUPFAM" id="SSF53474">
    <property type="entry name" value="alpha/beta-Hydrolases"/>
    <property type="match status" value="1"/>
</dbReference>
<keyword evidence="4" id="KW-1133">Transmembrane helix</keyword>
<keyword evidence="4" id="KW-0472">Membrane</keyword>
<dbReference type="PANTHER" id="PTHR11005">
    <property type="entry name" value="LYSOSOMAL ACID LIPASE-RELATED"/>
    <property type="match status" value="1"/>
</dbReference>
<feature type="compositionally biased region" description="Gly residues" evidence="3">
    <location>
        <begin position="683"/>
        <end position="698"/>
    </location>
</feature>
<name>A0ABR3RDD1_9PLEO</name>
<evidence type="ECO:0000259" key="5">
    <source>
        <dbReference type="Pfam" id="PF00561"/>
    </source>
</evidence>
<reference evidence="6 7" key="1">
    <citation type="submission" date="2024-02" db="EMBL/GenBank/DDBJ databases">
        <title>De novo assembly and annotation of 12 fungi associated with fruit tree decline syndrome in Ontario, Canada.</title>
        <authorList>
            <person name="Sulman M."/>
            <person name="Ellouze W."/>
            <person name="Ilyukhin E."/>
        </authorList>
    </citation>
    <scope>NUCLEOTIDE SEQUENCE [LARGE SCALE GENOMIC DNA]</scope>
    <source>
        <strain evidence="6 7">M97-236</strain>
    </source>
</reference>
<dbReference type="InterPro" id="IPR000073">
    <property type="entry name" value="AB_hydrolase_1"/>
</dbReference>
<dbReference type="Proteomes" id="UP001521222">
    <property type="component" value="Unassembled WGS sequence"/>
</dbReference>
<keyword evidence="2" id="KW-0443">Lipid metabolism</keyword>
<proteinExistence type="predicted"/>
<sequence length="748" mass="82440">MALRIPFLGRLHLREYFALILSILLIALESVIAVITLALPTPIINACYRITRRLFNQLSSPSSRRSRDRKKDVWAAIANAGDFSELCELYGYYCEEHIVQTGDGYLLGLHRLGWKRGEEGERVNAGPGKDGLKKKVVYLHHGLMMNSEVWVCLTERERCLPFELVERGYDVWLGNNRGNKYSKKSIHSTPTEARFWNFSMDQFAFHDIPDSIGYILETTHQPSLSYIGFSQGTAQAFATLSIHPTLNEKVDVFIALAPAMSPKGVASGTVDSFVKASPDILYLAFGRKAILASATMWQSILYPPIFVRLIDTSLRFLFGWTAVNISPDQKLASYPHLYSFTSTKSVVHWFQIIRNGVFQMYDDEAPSPITSNRSKYYKVAKFPTRNIKTPIVLVWGGSDSLVDINVMLKELPRHTIAKEVPHYEHLDFLWASSVDKLVFPHVFEALDKHANAATDNSSTTVEPYKHRGLRSPVHFSKLLPSPRQITAPDNDPASDDSPVGTPSQSAKKISQITRRTILSDNEDTEPSPRSRLAQITRIPHARVSSPKSPPRSHTTFPFKDSSPSHPHQRTPSQNQIDALKEPSSAGKVVAVHTLGSPAASLNDSQITTHTSTSRPEGWWSSDDVGNTEHEASHPSTPSRVVVKRRSFDSQGSNGRQSRFGERGISLGSAKAVSGVVDGEGHGESGGSGGGNVGVGGKGSRLSVGSEAGVKSKRYSVGSNVRHEDGEGEKRKLKVKRRSESGIPVPGAS</sequence>
<evidence type="ECO:0000313" key="7">
    <source>
        <dbReference type="Proteomes" id="UP001521222"/>
    </source>
</evidence>
<accession>A0ABR3RDD1</accession>
<keyword evidence="1" id="KW-0442">Lipid degradation</keyword>
<feature type="compositionally biased region" description="Polar residues" evidence="3">
    <location>
        <begin position="500"/>
        <end position="519"/>
    </location>
</feature>
<evidence type="ECO:0000313" key="6">
    <source>
        <dbReference type="EMBL" id="KAL1602233.1"/>
    </source>
</evidence>
<feature type="compositionally biased region" description="Basic and acidic residues" evidence="3">
    <location>
        <begin position="720"/>
        <end position="729"/>
    </location>
</feature>
<feature type="transmembrane region" description="Helical" evidence="4">
    <location>
        <begin position="16"/>
        <end position="39"/>
    </location>
</feature>
<comment type="caution">
    <text evidence="6">The sequence shown here is derived from an EMBL/GenBank/DDBJ whole genome shotgun (WGS) entry which is preliminary data.</text>
</comment>
<feature type="compositionally biased region" description="Low complexity" evidence="3">
    <location>
        <begin position="487"/>
        <end position="498"/>
    </location>
</feature>
<keyword evidence="7" id="KW-1185">Reference proteome</keyword>
<feature type="domain" description="AB hydrolase-1" evidence="5">
    <location>
        <begin position="136"/>
        <end position="431"/>
    </location>
</feature>
<feature type="compositionally biased region" description="Polar residues" evidence="3">
    <location>
        <begin position="599"/>
        <end position="614"/>
    </location>
</feature>
<feature type="compositionally biased region" description="Polar residues" evidence="3">
    <location>
        <begin position="551"/>
        <end position="576"/>
    </location>
</feature>
<evidence type="ECO:0000256" key="3">
    <source>
        <dbReference type="SAM" id="MobiDB-lite"/>
    </source>
</evidence>
<evidence type="ECO:0000256" key="1">
    <source>
        <dbReference type="ARBA" id="ARBA00022963"/>
    </source>
</evidence>
<dbReference type="EMBL" id="JAKIXB020000014">
    <property type="protein sequence ID" value="KAL1602233.1"/>
    <property type="molecule type" value="Genomic_DNA"/>
</dbReference>
<gene>
    <name evidence="6" type="primary">TGL1</name>
    <name evidence="6" type="ORF">SLS59_004920</name>
</gene>